<reference evidence="2" key="1">
    <citation type="journal article" date="2012" name="PLoS ONE">
        <title>The success of Acinetobacter species; genetic, metabolic and virulence attributes.</title>
        <authorList>
            <person name="Peleg A.Y."/>
            <person name="de Breij A."/>
            <person name="Adams M.D."/>
            <person name="Cerqueira G.M."/>
            <person name="Mocali S."/>
            <person name="Galardini M."/>
            <person name="Nibbering P.H."/>
            <person name="Earl A.M."/>
            <person name="Ward D.V."/>
            <person name="Paterson D.L."/>
            <person name="Seifert H."/>
            <person name="Dijkshoorn L."/>
        </authorList>
    </citation>
    <scope>NUCLEOTIDE SEQUENCE [LARGE SCALE GENOMIC DNA]</scope>
    <source>
        <strain evidence="2">ATCC 19606 / DSM 30007 / JCM 6841 / CCUG 19606 / CIP 70.34 / NBRC 109757 / NCIMB 12457 / NCTC 12156 / 81</strain>
    </source>
</reference>
<dbReference type="Proteomes" id="UP000005740">
    <property type="component" value="Unassembled WGS sequence"/>
</dbReference>
<gene>
    <name evidence="1" type="ORF">HMPREF0010_02042</name>
</gene>
<dbReference type="AlphaFoldDB" id="D0CBB2"/>
<dbReference type="EMBL" id="GG704575">
    <property type="protein sequence ID" value="EEX03000.1"/>
    <property type="molecule type" value="Genomic_DNA"/>
</dbReference>
<accession>D0CBB2</accession>
<evidence type="ECO:0000313" key="2">
    <source>
        <dbReference type="Proteomes" id="UP000005740"/>
    </source>
</evidence>
<protein>
    <recommendedName>
        <fullName evidence="3">Metalloprotease</fullName>
    </recommendedName>
</protein>
<dbReference type="SUPFAM" id="SSF55486">
    <property type="entry name" value="Metalloproteases ('zincins'), catalytic domain"/>
    <property type="match status" value="1"/>
</dbReference>
<evidence type="ECO:0000313" key="1">
    <source>
        <dbReference type="EMBL" id="EEX03000.1"/>
    </source>
</evidence>
<proteinExistence type="predicted"/>
<organism evidence="1 2">
    <name type="scientific">Acinetobacter baumannii (strain ATCC 19606 / DSM 30007 / JCM 6841 / CCUG 19606 / CIP 70.34 / NBRC 109757 / NCIMB 12457 / NCTC 12156 / 81)</name>
    <dbReference type="NCBI Taxonomy" id="575584"/>
    <lineage>
        <taxon>Bacteria</taxon>
        <taxon>Pseudomonadati</taxon>
        <taxon>Pseudomonadota</taxon>
        <taxon>Gammaproteobacteria</taxon>
        <taxon>Moraxellales</taxon>
        <taxon>Moraxellaceae</taxon>
        <taxon>Acinetobacter</taxon>
        <taxon>Acinetobacter calcoaceticus/baumannii complex</taxon>
    </lineage>
</organism>
<name>D0CBB2_ACIB2</name>
<sequence>MSSRENRMKKILLLISGTLLCVSCTTRPPLLSERGPSISADGRPIVPVTFVFTTNTPQATKFDNYQQMRKEIKILNKYYVDDKNNKIFKFKLHRYIPYEEFSKLHCDLKQQINQPYPISTETIPASVNTCFPKRTVSKEVIVFIYDAYSTKWKFEDVTSRAFRNNGKPFILLDWNRLNYNIQAGSVHEMGHVFGLKHVCAPKATKRTPTNIMTSAECKLGSGGLRNLGFTPVQLQTILSTYNQYP</sequence>
<evidence type="ECO:0008006" key="3">
    <source>
        <dbReference type="Google" id="ProtNLM"/>
    </source>
</evidence>
<dbReference type="BioCyc" id="ABAU575584-HMP:GM69-2067-MONOMER"/>